<name>A0A239MDR6_EKHLU</name>
<dbReference type="Gene3D" id="1.10.150.870">
    <property type="match status" value="1"/>
</dbReference>
<evidence type="ECO:0000313" key="8">
    <source>
        <dbReference type="EMBL" id="SNT40088.1"/>
    </source>
</evidence>
<feature type="domain" description="Polymerase/histidinol phosphatase N-terminal" evidence="7">
    <location>
        <begin position="1"/>
        <end position="68"/>
    </location>
</feature>
<dbReference type="SUPFAM" id="SSF89550">
    <property type="entry name" value="PHP domain-like"/>
    <property type="match status" value="1"/>
</dbReference>
<keyword evidence="3" id="KW-0548">Nucleotidyltransferase</keyword>
<dbReference type="CDD" id="cd04485">
    <property type="entry name" value="DnaE_OBF"/>
    <property type="match status" value="1"/>
</dbReference>
<keyword evidence="2" id="KW-0808">Transferase</keyword>
<dbReference type="InterPro" id="IPR029460">
    <property type="entry name" value="DNAPol_HHH"/>
</dbReference>
<dbReference type="SMART" id="SM00481">
    <property type="entry name" value="POLIIIAc"/>
    <property type="match status" value="1"/>
</dbReference>
<evidence type="ECO:0000256" key="6">
    <source>
        <dbReference type="ARBA" id="ARBA00049244"/>
    </source>
</evidence>
<dbReference type="GO" id="GO:0008408">
    <property type="term" value="F:3'-5' exonuclease activity"/>
    <property type="evidence" value="ECO:0007669"/>
    <property type="project" value="InterPro"/>
</dbReference>
<evidence type="ECO:0000256" key="2">
    <source>
        <dbReference type="ARBA" id="ARBA00022679"/>
    </source>
</evidence>
<dbReference type="Pfam" id="PF14579">
    <property type="entry name" value="HHH_6"/>
    <property type="match status" value="1"/>
</dbReference>
<dbReference type="OrthoDB" id="9803237at2"/>
<dbReference type="PANTHER" id="PTHR32294">
    <property type="entry name" value="DNA POLYMERASE III SUBUNIT ALPHA"/>
    <property type="match status" value="1"/>
</dbReference>
<dbReference type="EC" id="2.7.7.7" evidence="1"/>
<dbReference type="InterPro" id="IPR016195">
    <property type="entry name" value="Pol/histidinol_Pase-like"/>
</dbReference>
<evidence type="ECO:0000256" key="5">
    <source>
        <dbReference type="ARBA" id="ARBA00022932"/>
    </source>
</evidence>
<gene>
    <name evidence="8" type="ORF">SAMN05421640_3790</name>
</gene>
<dbReference type="EMBL" id="FZPD01000008">
    <property type="protein sequence ID" value="SNT40088.1"/>
    <property type="molecule type" value="Genomic_DNA"/>
</dbReference>
<keyword evidence="9" id="KW-1185">Reference proteome</keyword>
<evidence type="ECO:0000259" key="7">
    <source>
        <dbReference type="SMART" id="SM00481"/>
    </source>
</evidence>
<organism evidence="8 9">
    <name type="scientific">Ekhidna lutea</name>
    <dbReference type="NCBI Taxonomy" id="447679"/>
    <lineage>
        <taxon>Bacteria</taxon>
        <taxon>Pseudomonadati</taxon>
        <taxon>Bacteroidota</taxon>
        <taxon>Cytophagia</taxon>
        <taxon>Cytophagales</taxon>
        <taxon>Reichenbachiellaceae</taxon>
        <taxon>Ekhidna</taxon>
    </lineage>
</organism>
<dbReference type="Pfam" id="PF07733">
    <property type="entry name" value="DNA_pol3_alpha"/>
    <property type="match status" value="1"/>
</dbReference>
<dbReference type="InterPro" id="IPR004013">
    <property type="entry name" value="PHP_dom"/>
</dbReference>
<sequence length="994" mass="114503">MYLNTHTYYSFKYGTLSEEDLLATAKKSGLSECSLTDINSTAGCLNFIRLAPKFDIRPIVGIDFRNGARQQFVGIAKNNLGFQELNEYLSQHLHEKLDFPEQAPAFKEVYVVYPFTSTFNRTLHENEFLGVKPTDIFKLPRTPWIDQLDQLVILQTVSFEGGEANKIHFNMHRLLRSIDQNTLLSKLSKSEEGNPNDVMYPVGTLFEYYKDYPEIIVNTKKLLKNCSIEFQFQDPVNHQNLKVYGESETKDIEKITQLCNEGLPYRYGANPKQEILDRLKMELDLIKTKGFVSYFLINWDILCYARKKGYYYVGRGSGANSVVAYLLRITDVDPIDLNLYFERFINLFRQNPPDFDIDFSWKDRDDITRYIFERFGGNGQVALLATYSTFQNRAIIRELGKVFGLPPHEIEKVSQTAPQDLDHIGKLIHRYGQRLIDFPSHLSIHAGGVLIADKPIHYFTATSLPPKGYPVTHFDMIVAEDVGLFKFDILSQRGLGKIRDTLDVIKHNCPDDPEVDIHNFKSFKDDPKLNNKLRNADAIGCFYIESPAMRMLMKKLQIDEYLGLVAASSIIRPGVAKSGMMREYILRYRYPERRKEAHPILRDIMPDTYGVMVYQEDVIKVAHLFAKLDLGEADMLRRGMSGKYRSRDEFLKVKDKFFQNCKDLGHTYELSAEIWRQIESFAGYAFAKGHSASYAVESYQALYLKTYYPLEYMVAVVNNGGGFYRTEFYIHEARMCDAQIEAPCVNHSEALVVIYGKTIYLGMSMVKDLNHHTIEEILTEREKNGVFLDLDDFLDRVKISLEQIKLLVRVGALRVFGPKKDILWQVHFSLGDGVVKSKNGLFHVPIKQWTLPPLHHDNREDAFDEMDLLGFPLCSPFDLVELEHHGVLSKDLPKHENRRVEMYGYLVTIKNTGTSGGKRMNFGTFIDYEGQFIDTVHFPSSAARYPFRGRGIYRLIGKVVEEFDFYSLEVDKMEKINFINLEDESKGMIRAVSS</sequence>
<dbReference type="InterPro" id="IPR011708">
    <property type="entry name" value="DNA_pol3_alpha_NTPase_dom"/>
</dbReference>
<dbReference type="InterPro" id="IPR004805">
    <property type="entry name" value="DnaE2/DnaE/PolC"/>
</dbReference>
<dbReference type="Pfam" id="PF02811">
    <property type="entry name" value="PHP"/>
    <property type="match status" value="1"/>
</dbReference>
<dbReference type="Proteomes" id="UP000198393">
    <property type="component" value="Unassembled WGS sequence"/>
</dbReference>
<comment type="catalytic activity">
    <reaction evidence="6">
        <text>DNA(n) + a 2'-deoxyribonucleoside 5'-triphosphate = DNA(n+1) + diphosphate</text>
        <dbReference type="Rhea" id="RHEA:22508"/>
        <dbReference type="Rhea" id="RHEA-COMP:17339"/>
        <dbReference type="Rhea" id="RHEA-COMP:17340"/>
        <dbReference type="ChEBI" id="CHEBI:33019"/>
        <dbReference type="ChEBI" id="CHEBI:61560"/>
        <dbReference type="ChEBI" id="CHEBI:173112"/>
        <dbReference type="EC" id="2.7.7.7"/>
    </reaction>
</comment>
<dbReference type="NCBIfam" id="TIGR00594">
    <property type="entry name" value="polc"/>
    <property type="match status" value="1"/>
</dbReference>
<reference evidence="8 9" key="1">
    <citation type="submission" date="2017-06" db="EMBL/GenBank/DDBJ databases">
        <authorList>
            <person name="Kim H.J."/>
            <person name="Triplett B.A."/>
        </authorList>
    </citation>
    <scope>NUCLEOTIDE SEQUENCE [LARGE SCALE GENOMIC DNA]</scope>
    <source>
        <strain evidence="8 9">DSM 19307</strain>
    </source>
</reference>
<keyword evidence="5" id="KW-0239">DNA-directed DNA polymerase</keyword>
<dbReference type="GO" id="GO:0003887">
    <property type="term" value="F:DNA-directed DNA polymerase activity"/>
    <property type="evidence" value="ECO:0007669"/>
    <property type="project" value="UniProtKB-KW"/>
</dbReference>
<evidence type="ECO:0000256" key="4">
    <source>
        <dbReference type="ARBA" id="ARBA00022705"/>
    </source>
</evidence>
<dbReference type="InterPro" id="IPR040982">
    <property type="entry name" value="DNA_pol3_finger"/>
</dbReference>
<proteinExistence type="predicted"/>
<dbReference type="GO" id="GO:0006260">
    <property type="term" value="P:DNA replication"/>
    <property type="evidence" value="ECO:0007669"/>
    <property type="project" value="UniProtKB-KW"/>
</dbReference>
<accession>A0A239MDR6</accession>
<dbReference type="Pfam" id="PF17657">
    <property type="entry name" value="DNA_pol3_finger"/>
    <property type="match status" value="1"/>
</dbReference>
<dbReference type="InterPro" id="IPR003141">
    <property type="entry name" value="Pol/His_phosphatase_N"/>
</dbReference>
<dbReference type="Gene3D" id="3.20.20.140">
    <property type="entry name" value="Metal-dependent hydrolases"/>
    <property type="match status" value="1"/>
</dbReference>
<dbReference type="AlphaFoldDB" id="A0A239MDR6"/>
<evidence type="ECO:0000256" key="3">
    <source>
        <dbReference type="ARBA" id="ARBA00022695"/>
    </source>
</evidence>
<protein>
    <recommendedName>
        <fullName evidence="1">DNA-directed DNA polymerase</fullName>
        <ecNumber evidence="1">2.7.7.7</ecNumber>
    </recommendedName>
</protein>
<keyword evidence="4" id="KW-0235">DNA replication</keyword>
<evidence type="ECO:0000256" key="1">
    <source>
        <dbReference type="ARBA" id="ARBA00012417"/>
    </source>
</evidence>
<evidence type="ECO:0000313" key="9">
    <source>
        <dbReference type="Proteomes" id="UP000198393"/>
    </source>
</evidence>